<evidence type="ECO:0000313" key="2">
    <source>
        <dbReference type="EMBL" id="SFS12240.1"/>
    </source>
</evidence>
<proteinExistence type="predicted"/>
<keyword evidence="1" id="KW-0812">Transmembrane</keyword>
<organism evidence="2 3">
    <name type="scientific">Halomicrobium zhouii</name>
    <dbReference type="NCBI Taxonomy" id="767519"/>
    <lineage>
        <taxon>Archaea</taxon>
        <taxon>Methanobacteriati</taxon>
        <taxon>Methanobacteriota</taxon>
        <taxon>Stenosarchaea group</taxon>
        <taxon>Halobacteria</taxon>
        <taxon>Halobacteriales</taxon>
        <taxon>Haloarculaceae</taxon>
        <taxon>Halomicrobium</taxon>
    </lineage>
</organism>
<sequence>MGSPPEFWAYLLSNALVLVLGGLLAGLSGAAYRRSGRRSLAVASAGFGLVTLGSVVEALYELGIRQSFALSERELLALHAVEGVVIACGLAVLFYSLRNY</sequence>
<feature type="transmembrane region" description="Helical" evidence="1">
    <location>
        <begin position="76"/>
        <end position="97"/>
    </location>
</feature>
<dbReference type="OrthoDB" id="170398at2157"/>
<name>A0A1I6M934_9EURY</name>
<dbReference type="EMBL" id="FOZK01000005">
    <property type="protein sequence ID" value="SFS12240.1"/>
    <property type="molecule type" value="Genomic_DNA"/>
</dbReference>
<dbReference type="AlphaFoldDB" id="A0A1I6M934"/>
<feature type="transmembrane region" description="Helical" evidence="1">
    <location>
        <begin position="7"/>
        <end position="27"/>
    </location>
</feature>
<evidence type="ECO:0000313" key="3">
    <source>
        <dbReference type="Proteomes" id="UP000199062"/>
    </source>
</evidence>
<evidence type="ECO:0000256" key="1">
    <source>
        <dbReference type="SAM" id="Phobius"/>
    </source>
</evidence>
<reference evidence="2 3" key="1">
    <citation type="submission" date="2016-10" db="EMBL/GenBank/DDBJ databases">
        <authorList>
            <person name="de Groot N.N."/>
        </authorList>
    </citation>
    <scope>NUCLEOTIDE SEQUENCE [LARGE SCALE GENOMIC DNA]</scope>
    <source>
        <strain evidence="2 3">CGMCC 1.10457</strain>
    </source>
</reference>
<dbReference type="Pfam" id="PF24365">
    <property type="entry name" value="DUF7521"/>
    <property type="match status" value="1"/>
</dbReference>
<dbReference type="InterPro" id="IPR055943">
    <property type="entry name" value="DUF7521"/>
</dbReference>
<keyword evidence="1" id="KW-1133">Transmembrane helix</keyword>
<dbReference type="STRING" id="767519.SAMN05216559_4048"/>
<accession>A0A1I6M934</accession>
<protein>
    <submittedName>
        <fullName evidence="2">Uncharacterized protein</fullName>
    </submittedName>
</protein>
<keyword evidence="3" id="KW-1185">Reference proteome</keyword>
<feature type="transmembrane region" description="Helical" evidence="1">
    <location>
        <begin position="39"/>
        <end position="56"/>
    </location>
</feature>
<gene>
    <name evidence="2" type="ORF">SAMN05216559_4048</name>
</gene>
<keyword evidence="1" id="KW-0472">Membrane</keyword>
<dbReference type="Proteomes" id="UP000199062">
    <property type="component" value="Unassembled WGS sequence"/>
</dbReference>
<dbReference type="RefSeq" id="WP_089819127.1">
    <property type="nucleotide sequence ID" value="NZ_FOZK01000005.1"/>
</dbReference>